<name>A0ACD3AWT7_9AGAR</name>
<protein>
    <submittedName>
        <fullName evidence="1">Uncharacterized protein</fullName>
    </submittedName>
</protein>
<gene>
    <name evidence="1" type="ORF">BDN72DRAFT_959014</name>
</gene>
<organism evidence="1 2">
    <name type="scientific">Pluteus cervinus</name>
    <dbReference type="NCBI Taxonomy" id="181527"/>
    <lineage>
        <taxon>Eukaryota</taxon>
        <taxon>Fungi</taxon>
        <taxon>Dikarya</taxon>
        <taxon>Basidiomycota</taxon>
        <taxon>Agaricomycotina</taxon>
        <taxon>Agaricomycetes</taxon>
        <taxon>Agaricomycetidae</taxon>
        <taxon>Agaricales</taxon>
        <taxon>Pluteineae</taxon>
        <taxon>Pluteaceae</taxon>
        <taxon>Pluteus</taxon>
    </lineage>
</organism>
<dbReference type="Proteomes" id="UP000308600">
    <property type="component" value="Unassembled WGS sequence"/>
</dbReference>
<evidence type="ECO:0000313" key="1">
    <source>
        <dbReference type="EMBL" id="TFK70213.1"/>
    </source>
</evidence>
<dbReference type="EMBL" id="ML208317">
    <property type="protein sequence ID" value="TFK70213.1"/>
    <property type="molecule type" value="Genomic_DNA"/>
</dbReference>
<keyword evidence="2" id="KW-1185">Reference proteome</keyword>
<evidence type="ECO:0000313" key="2">
    <source>
        <dbReference type="Proteomes" id="UP000308600"/>
    </source>
</evidence>
<accession>A0ACD3AWT7</accession>
<reference evidence="1 2" key="1">
    <citation type="journal article" date="2019" name="Nat. Ecol. Evol.">
        <title>Megaphylogeny resolves global patterns of mushroom evolution.</title>
        <authorList>
            <person name="Varga T."/>
            <person name="Krizsan K."/>
            <person name="Foldi C."/>
            <person name="Dima B."/>
            <person name="Sanchez-Garcia M."/>
            <person name="Sanchez-Ramirez S."/>
            <person name="Szollosi G.J."/>
            <person name="Szarkandi J.G."/>
            <person name="Papp V."/>
            <person name="Albert L."/>
            <person name="Andreopoulos W."/>
            <person name="Angelini C."/>
            <person name="Antonin V."/>
            <person name="Barry K.W."/>
            <person name="Bougher N.L."/>
            <person name="Buchanan P."/>
            <person name="Buyck B."/>
            <person name="Bense V."/>
            <person name="Catcheside P."/>
            <person name="Chovatia M."/>
            <person name="Cooper J."/>
            <person name="Damon W."/>
            <person name="Desjardin D."/>
            <person name="Finy P."/>
            <person name="Geml J."/>
            <person name="Haridas S."/>
            <person name="Hughes K."/>
            <person name="Justo A."/>
            <person name="Karasinski D."/>
            <person name="Kautmanova I."/>
            <person name="Kiss B."/>
            <person name="Kocsube S."/>
            <person name="Kotiranta H."/>
            <person name="LaButti K.M."/>
            <person name="Lechner B.E."/>
            <person name="Liimatainen K."/>
            <person name="Lipzen A."/>
            <person name="Lukacs Z."/>
            <person name="Mihaltcheva S."/>
            <person name="Morgado L.N."/>
            <person name="Niskanen T."/>
            <person name="Noordeloos M.E."/>
            <person name="Ohm R.A."/>
            <person name="Ortiz-Santana B."/>
            <person name="Ovrebo C."/>
            <person name="Racz N."/>
            <person name="Riley R."/>
            <person name="Savchenko A."/>
            <person name="Shiryaev A."/>
            <person name="Soop K."/>
            <person name="Spirin V."/>
            <person name="Szebenyi C."/>
            <person name="Tomsovsky M."/>
            <person name="Tulloss R.E."/>
            <person name="Uehling J."/>
            <person name="Grigoriev I.V."/>
            <person name="Vagvolgyi C."/>
            <person name="Papp T."/>
            <person name="Martin F.M."/>
            <person name="Miettinen O."/>
            <person name="Hibbett D.S."/>
            <person name="Nagy L.G."/>
        </authorList>
    </citation>
    <scope>NUCLEOTIDE SEQUENCE [LARGE SCALE GENOMIC DNA]</scope>
    <source>
        <strain evidence="1 2">NL-1719</strain>
    </source>
</reference>
<proteinExistence type="predicted"/>
<sequence length="542" mass="61450">MSCNSFIPLSLKDAERGVLDKEIAELERRLQVLRSKRNRLSPIALLPPELLTRIFFLVRARQAGWKAYEWTAVTHICQRWRTVALGASTLWSEIISSNDGRAPQSAALAAFHRSGKCRIDVDISQDYSPRQDLSFIFTTLADLSRIRTLRLLLQADFQSMKSPELQKLAVFLRTPAPVLEELTLMITILTPGEEEDSLKLGFENDLTWFDGVSPRLRSLILTYSPSDLIGFHGQYLTNLELRSALSEVLPRISFSTLLRLLSEAKKLQTLTLDNAFSLEHSAPMPGLIGRVSLEALSSSTLTFDLPELLHFLANVSVPSTSQTRVVITSFGELQEILEALTSYFLDGIQPIFMMKYTLRDDLHLELELWTTCSADTVRERYLTLVLPLDMEHASFSGLEALPISRIQSLHLAQRNDNFSFPDVGQIFGWCQSLDDLTNLVIEDDFVDFFIEVVKENTNCFPALTILAVCLSIYEPEAYQLRTLDHLYEILEERARLVKPMKLQRLLLANLGDYEASSSITGRIEKFKGLVLQMEVDAEVLWQ</sequence>